<gene>
    <name evidence="2" type="ORF">LSALG_LOCUS12372</name>
</gene>
<evidence type="ECO:0000256" key="1">
    <source>
        <dbReference type="SAM" id="MobiDB-lite"/>
    </source>
</evidence>
<feature type="region of interest" description="Disordered" evidence="1">
    <location>
        <begin position="13"/>
        <end position="121"/>
    </location>
</feature>
<name>A0AA35YB51_LACSI</name>
<dbReference type="AlphaFoldDB" id="A0AA35YB51"/>
<dbReference type="EMBL" id="OX465078">
    <property type="protein sequence ID" value="CAI9272130.1"/>
    <property type="molecule type" value="Genomic_DNA"/>
</dbReference>
<protein>
    <submittedName>
        <fullName evidence="2">Uncharacterized protein</fullName>
    </submittedName>
</protein>
<accession>A0AA35YB51</accession>
<reference evidence="2" key="1">
    <citation type="submission" date="2023-04" db="EMBL/GenBank/DDBJ databases">
        <authorList>
            <person name="Vijverberg K."/>
            <person name="Xiong W."/>
            <person name="Schranz E."/>
        </authorList>
    </citation>
    <scope>NUCLEOTIDE SEQUENCE</scope>
</reference>
<organism evidence="2 3">
    <name type="scientific">Lactuca saligna</name>
    <name type="common">Willowleaf lettuce</name>
    <dbReference type="NCBI Taxonomy" id="75948"/>
    <lineage>
        <taxon>Eukaryota</taxon>
        <taxon>Viridiplantae</taxon>
        <taxon>Streptophyta</taxon>
        <taxon>Embryophyta</taxon>
        <taxon>Tracheophyta</taxon>
        <taxon>Spermatophyta</taxon>
        <taxon>Magnoliopsida</taxon>
        <taxon>eudicotyledons</taxon>
        <taxon>Gunneridae</taxon>
        <taxon>Pentapetalae</taxon>
        <taxon>asterids</taxon>
        <taxon>campanulids</taxon>
        <taxon>Asterales</taxon>
        <taxon>Asteraceae</taxon>
        <taxon>Cichorioideae</taxon>
        <taxon>Cichorieae</taxon>
        <taxon>Lactucinae</taxon>
        <taxon>Lactuca</taxon>
    </lineage>
</organism>
<proteinExistence type="predicted"/>
<sequence>MCLNPQTLMRIMHDNYDASNEEDSDYEDDDNDDIIVVEDNDDENDDDSEAGNKEGADKEEDADKDEEESIADMGEDFIQNMNSPPRLNKHFHFSTASSSSSSIADTIPHGSTPPVGDTTDPMIQVELSPKTSPSPQVVTIPQVEIIHPTETPIIIVSLYHGDQEASSSKFQNGMLSQLSLILHITHSMDRRLTKVEKYVAIIKQCTTLGNDDYMVFDDTLPCSTSDQPPPPPPPSINLPPPSYSPPITPPNSPPQYDDAKKQENNQESPQPMQMQMMIASQPNMTRSVEAEVDPQKQIVVNNISNADVDVIVDNQPIPNFGD</sequence>
<keyword evidence="3" id="KW-1185">Reference proteome</keyword>
<feature type="region of interest" description="Disordered" evidence="1">
    <location>
        <begin position="219"/>
        <end position="271"/>
    </location>
</feature>
<feature type="compositionally biased region" description="Acidic residues" evidence="1">
    <location>
        <begin position="19"/>
        <end position="49"/>
    </location>
</feature>
<feature type="compositionally biased region" description="Acidic residues" evidence="1">
    <location>
        <begin position="57"/>
        <end position="75"/>
    </location>
</feature>
<dbReference type="Proteomes" id="UP001177003">
    <property type="component" value="Chromosome 2"/>
</dbReference>
<feature type="compositionally biased region" description="Pro residues" evidence="1">
    <location>
        <begin position="227"/>
        <end position="253"/>
    </location>
</feature>
<evidence type="ECO:0000313" key="2">
    <source>
        <dbReference type="EMBL" id="CAI9272130.1"/>
    </source>
</evidence>
<evidence type="ECO:0000313" key="3">
    <source>
        <dbReference type="Proteomes" id="UP001177003"/>
    </source>
</evidence>